<dbReference type="InterPro" id="IPR027417">
    <property type="entry name" value="P-loop_NTPase"/>
</dbReference>
<evidence type="ECO:0000313" key="1">
    <source>
        <dbReference type="EMBL" id="MDP9607740.1"/>
    </source>
</evidence>
<evidence type="ECO:0008006" key="3">
    <source>
        <dbReference type="Google" id="ProtNLM"/>
    </source>
</evidence>
<reference evidence="1 2" key="1">
    <citation type="submission" date="2023-07" db="EMBL/GenBank/DDBJ databases">
        <title>Sequencing the genomes of 1000 actinobacteria strains.</title>
        <authorList>
            <person name="Klenk H.-P."/>
        </authorList>
    </citation>
    <scope>NUCLEOTIDE SEQUENCE [LARGE SCALE GENOMIC DNA]</scope>
    <source>
        <strain evidence="1 2">DSM 41600</strain>
    </source>
</reference>
<keyword evidence="2" id="KW-1185">Reference proteome</keyword>
<proteinExistence type="predicted"/>
<sequence>MLWNKNKSTLPELLRLTDTGLREQLEAMPASQALIGLGADGQPPVSVDWDTESPHVLVCSASGGGTSTTLRTLAAQLLHYGAHTVVLDLKRISQPWAMGVDNVTYCRDIETIHDALVGLRTELQRRTAHIDQYGECDDLPRLTVLLEVAHHTLRQLTRYWDKVRQANDPKASPAVDALHELLFAGRAARMHVLFGGQLDTTPLGAMVREQFSTVVLGRVTTRTWGRLAPQIHPAPKSSTHPGRVHVVQGATAHPAQVLLMTDTEAADWVSGVQTGTP</sequence>
<evidence type="ECO:0000313" key="2">
    <source>
        <dbReference type="Proteomes" id="UP001234880"/>
    </source>
</evidence>
<dbReference type="Proteomes" id="UP001234880">
    <property type="component" value="Unassembled WGS sequence"/>
</dbReference>
<accession>A0ABT9KH50</accession>
<dbReference type="Gene3D" id="3.40.50.300">
    <property type="entry name" value="P-loop containing nucleotide triphosphate hydrolases"/>
    <property type="match status" value="1"/>
</dbReference>
<dbReference type="SUPFAM" id="SSF52540">
    <property type="entry name" value="P-loop containing nucleoside triphosphate hydrolases"/>
    <property type="match status" value="1"/>
</dbReference>
<name>A0ABT9KH50_9ACTN</name>
<protein>
    <recommendedName>
        <fullName evidence="3">Cell division protein FtsK</fullName>
    </recommendedName>
</protein>
<comment type="caution">
    <text evidence="1">The sequence shown here is derived from an EMBL/GenBank/DDBJ whole genome shotgun (WGS) entry which is preliminary data.</text>
</comment>
<gene>
    <name evidence="1" type="ORF">JOF35_000017</name>
</gene>
<dbReference type="RefSeq" id="WP_307109792.1">
    <property type="nucleotide sequence ID" value="NZ_JAURUE010000001.1"/>
</dbReference>
<dbReference type="EMBL" id="JAURUE010000001">
    <property type="protein sequence ID" value="MDP9607740.1"/>
    <property type="molecule type" value="Genomic_DNA"/>
</dbReference>
<organism evidence="1 2">
    <name type="scientific">Streptomyces demainii</name>
    <dbReference type="NCBI Taxonomy" id="588122"/>
    <lineage>
        <taxon>Bacteria</taxon>
        <taxon>Bacillati</taxon>
        <taxon>Actinomycetota</taxon>
        <taxon>Actinomycetes</taxon>
        <taxon>Kitasatosporales</taxon>
        <taxon>Streptomycetaceae</taxon>
        <taxon>Streptomyces</taxon>
    </lineage>
</organism>